<protein>
    <submittedName>
        <fullName evidence="1">Uncharacterized protein</fullName>
    </submittedName>
</protein>
<keyword evidence="2" id="KW-1185">Reference proteome</keyword>
<reference evidence="1" key="1">
    <citation type="submission" date="2022-03" db="EMBL/GenBank/DDBJ databases">
        <title>Complete genome sequence of Caldinitratiruptor microaerophilus.</title>
        <authorList>
            <person name="Mukaiyama R."/>
            <person name="Nishiyama T."/>
            <person name="Ueda K."/>
        </authorList>
    </citation>
    <scope>NUCLEOTIDE SEQUENCE</scope>
    <source>
        <strain evidence="1">JCM 16183</strain>
    </source>
</reference>
<evidence type="ECO:0000313" key="2">
    <source>
        <dbReference type="Proteomes" id="UP001163687"/>
    </source>
</evidence>
<name>A0AA35CLL4_9FIRM</name>
<dbReference type="AlphaFoldDB" id="A0AA35CLL4"/>
<organism evidence="1 2">
    <name type="scientific">Caldinitratiruptor microaerophilus</name>
    <dbReference type="NCBI Taxonomy" id="671077"/>
    <lineage>
        <taxon>Bacteria</taxon>
        <taxon>Bacillati</taxon>
        <taxon>Bacillota</taxon>
        <taxon>Clostridia</taxon>
        <taxon>Eubacteriales</taxon>
        <taxon>Symbiobacteriaceae</taxon>
        <taxon>Caldinitratiruptor</taxon>
    </lineage>
</organism>
<evidence type="ECO:0000313" key="1">
    <source>
        <dbReference type="EMBL" id="BDG60774.1"/>
    </source>
</evidence>
<gene>
    <name evidence="1" type="ORF">caldi_18640</name>
</gene>
<dbReference type="Proteomes" id="UP001163687">
    <property type="component" value="Chromosome"/>
</dbReference>
<sequence>MHEETVAGVPLPVLVAITAAVAAVLDTEPGRVAIRSVRPVAGPAAGAGNWAVAGRMQQHLSRLQPLRRGW</sequence>
<dbReference type="KEGG" id="cmic:caldi_18640"/>
<accession>A0AA35CLL4</accession>
<dbReference type="RefSeq" id="WP_264841471.1">
    <property type="nucleotide sequence ID" value="NZ_AP025628.1"/>
</dbReference>
<dbReference type="EMBL" id="AP025628">
    <property type="protein sequence ID" value="BDG60774.1"/>
    <property type="molecule type" value="Genomic_DNA"/>
</dbReference>
<proteinExistence type="predicted"/>